<dbReference type="GO" id="GO:0016747">
    <property type="term" value="F:acyltransferase activity, transferring groups other than amino-acyl groups"/>
    <property type="evidence" value="ECO:0007669"/>
    <property type="project" value="InterPro"/>
</dbReference>
<feature type="transmembrane region" description="Helical" evidence="1">
    <location>
        <begin position="221"/>
        <end position="241"/>
    </location>
</feature>
<keyword evidence="1" id="KW-0812">Transmembrane</keyword>
<accession>A0A6G8IKI1</accession>
<dbReference type="KEGG" id="hcz:G9Q37_16265"/>
<feature type="transmembrane region" description="Helical" evidence="1">
    <location>
        <begin position="129"/>
        <end position="147"/>
    </location>
</feature>
<feature type="transmembrane region" description="Helical" evidence="1">
    <location>
        <begin position="52"/>
        <end position="72"/>
    </location>
</feature>
<keyword evidence="1" id="KW-0472">Membrane</keyword>
<feature type="transmembrane region" description="Helical" evidence="1">
    <location>
        <begin position="335"/>
        <end position="355"/>
    </location>
</feature>
<dbReference type="AlphaFoldDB" id="A0A6G8IKI1"/>
<reference evidence="3 4" key="1">
    <citation type="submission" date="2020-03" db="EMBL/GenBank/DDBJ databases">
        <title>Hydrogenophaga sp. nov. isolated from cyanobacterial mat.</title>
        <authorList>
            <person name="Thorat V."/>
            <person name="Kirdat K."/>
            <person name="Tiwarekar B."/>
            <person name="Costa E.D."/>
            <person name="Yadav A."/>
        </authorList>
    </citation>
    <scope>NUCLEOTIDE SEQUENCE [LARGE SCALE GENOMIC DNA]</scope>
    <source>
        <strain evidence="3 4">BA0156</strain>
    </source>
</reference>
<name>A0A6G8IKI1_9BURK</name>
<evidence type="ECO:0000256" key="1">
    <source>
        <dbReference type="SAM" id="Phobius"/>
    </source>
</evidence>
<keyword evidence="4" id="KW-1185">Reference proteome</keyword>
<feature type="domain" description="Acyltransferase 3" evidence="2">
    <location>
        <begin position="20"/>
        <end position="352"/>
    </location>
</feature>
<keyword evidence="3" id="KW-0012">Acyltransferase</keyword>
<dbReference type="InterPro" id="IPR002656">
    <property type="entry name" value="Acyl_transf_3_dom"/>
</dbReference>
<protein>
    <submittedName>
        <fullName evidence="3">Acyltransferase</fullName>
    </submittedName>
</protein>
<feature type="transmembrane region" description="Helical" evidence="1">
    <location>
        <begin position="159"/>
        <end position="175"/>
    </location>
</feature>
<dbReference type="Proteomes" id="UP000503162">
    <property type="component" value="Chromosome"/>
</dbReference>
<keyword evidence="1" id="KW-1133">Transmembrane helix</keyword>
<dbReference type="InterPro" id="IPR050879">
    <property type="entry name" value="Acyltransferase_3"/>
</dbReference>
<evidence type="ECO:0000313" key="4">
    <source>
        <dbReference type="Proteomes" id="UP000503162"/>
    </source>
</evidence>
<dbReference type="RefSeq" id="WP_166228759.1">
    <property type="nucleotide sequence ID" value="NZ_CP049989.1"/>
</dbReference>
<feature type="transmembrane region" description="Helical" evidence="1">
    <location>
        <begin position="272"/>
        <end position="292"/>
    </location>
</feature>
<sequence length="384" mass="41943">MHAGLAVGERSRSIDPELSVWLDLSRVVAAFFVYLGHAVILEVAPAALSLTWWRSADDAVIAFFVLSGFVIASTTRERPGDAAGYALARLSRVYSVAVPALLLVLLLDLAGRSLSPETYAGYAWQYEAIWRRLLMHWLFLGEGWLGVAQPFTAEPYWSLAYEVWYYLLFGVWTFVRGPARWAAAALVLLLMGPWVLMLLPMWWLGVALSRWLAATRLSPRAALALALACAGAYAAFVLSGARDALDAASRALYAAIGGALGRPFSGGSTVHVLPDAVVALLFAALVVAFAHLRWRWPARAARAVRWLAERSFSFYLIHFSLLVLARALGVHQAGWWGNAGVLAAVLLVTGLLAAVGESRRHLYRRAFAGLLAPWLARRPPRPAA</sequence>
<feature type="transmembrane region" description="Helical" evidence="1">
    <location>
        <begin position="181"/>
        <end position="209"/>
    </location>
</feature>
<evidence type="ECO:0000259" key="2">
    <source>
        <dbReference type="Pfam" id="PF01757"/>
    </source>
</evidence>
<dbReference type="Pfam" id="PF01757">
    <property type="entry name" value="Acyl_transf_3"/>
    <property type="match status" value="1"/>
</dbReference>
<feature type="transmembrane region" description="Helical" evidence="1">
    <location>
        <begin position="93"/>
        <end position="109"/>
    </location>
</feature>
<dbReference type="EMBL" id="CP049989">
    <property type="protein sequence ID" value="QIM53593.1"/>
    <property type="molecule type" value="Genomic_DNA"/>
</dbReference>
<feature type="transmembrane region" description="Helical" evidence="1">
    <location>
        <begin position="312"/>
        <end position="329"/>
    </location>
</feature>
<keyword evidence="3" id="KW-0808">Transferase</keyword>
<organism evidence="3 4">
    <name type="scientific">Hydrogenophaga crocea</name>
    <dbReference type="NCBI Taxonomy" id="2716225"/>
    <lineage>
        <taxon>Bacteria</taxon>
        <taxon>Pseudomonadati</taxon>
        <taxon>Pseudomonadota</taxon>
        <taxon>Betaproteobacteria</taxon>
        <taxon>Burkholderiales</taxon>
        <taxon>Comamonadaceae</taxon>
        <taxon>Hydrogenophaga</taxon>
    </lineage>
</organism>
<proteinExistence type="predicted"/>
<evidence type="ECO:0000313" key="3">
    <source>
        <dbReference type="EMBL" id="QIM53593.1"/>
    </source>
</evidence>
<dbReference type="PANTHER" id="PTHR23028">
    <property type="entry name" value="ACETYLTRANSFERASE"/>
    <property type="match status" value="1"/>
</dbReference>
<gene>
    <name evidence="3" type="ORF">G9Q37_16265</name>
</gene>